<dbReference type="EMBL" id="LANX01000001">
    <property type="protein sequence ID" value="KJV69186.1"/>
    <property type="molecule type" value="Genomic_DNA"/>
</dbReference>
<evidence type="ECO:0000256" key="1">
    <source>
        <dbReference type="SAM" id="Phobius"/>
    </source>
</evidence>
<keyword evidence="1" id="KW-0472">Membrane</keyword>
<accession>A0A0F3NN50</accession>
<organism evidence="2 3">
    <name type="scientific">Candidatus Neoehrlichia procyonis str. RAC413</name>
    <dbReference type="NCBI Taxonomy" id="1359163"/>
    <lineage>
        <taxon>Bacteria</taxon>
        <taxon>Pseudomonadati</taxon>
        <taxon>Pseudomonadota</taxon>
        <taxon>Alphaproteobacteria</taxon>
        <taxon>Rickettsiales</taxon>
        <taxon>Anaplasmataceae</taxon>
        <taxon>Candidatus Neoehrlichia</taxon>
    </lineage>
</organism>
<protein>
    <submittedName>
        <fullName evidence="2">Uncharacterized protein</fullName>
    </submittedName>
</protein>
<keyword evidence="1" id="KW-1133">Transmembrane helix</keyword>
<proteinExistence type="predicted"/>
<keyword evidence="1" id="KW-0812">Transmembrane</keyword>
<feature type="transmembrane region" description="Helical" evidence="1">
    <location>
        <begin position="6"/>
        <end position="26"/>
    </location>
</feature>
<keyword evidence="3" id="KW-1185">Reference proteome</keyword>
<dbReference type="Proteomes" id="UP000033562">
    <property type="component" value="Unassembled WGS sequence"/>
</dbReference>
<evidence type="ECO:0000313" key="2">
    <source>
        <dbReference type="EMBL" id="KJV69186.1"/>
    </source>
</evidence>
<reference evidence="2 3" key="1">
    <citation type="submission" date="2015-02" db="EMBL/GenBank/DDBJ databases">
        <title>Genome Sequencing of Rickettsiales.</title>
        <authorList>
            <person name="Daugherty S.C."/>
            <person name="Su Q."/>
            <person name="Abolude K."/>
            <person name="Beier-Sexton M."/>
            <person name="Carlyon J.A."/>
            <person name="Carter R."/>
            <person name="Day N.P."/>
            <person name="Dumler S.J."/>
            <person name="Dyachenko V."/>
            <person name="Godinez A."/>
            <person name="Kurtti T.J."/>
            <person name="Lichay M."/>
            <person name="Mullins K.E."/>
            <person name="Ott S."/>
            <person name="Pappas-Brown V."/>
            <person name="Paris D.H."/>
            <person name="Patel P."/>
            <person name="Richards A.L."/>
            <person name="Sadzewicz L."/>
            <person name="Sears K."/>
            <person name="Seidman D."/>
            <person name="Sengamalay N."/>
            <person name="Stenos J."/>
            <person name="Tallon L.J."/>
            <person name="Vincent G."/>
            <person name="Fraser C.M."/>
            <person name="Munderloh U."/>
            <person name="Dunning-Hotopp J.C."/>
        </authorList>
    </citation>
    <scope>NUCLEOTIDE SEQUENCE [LARGE SCALE GENOMIC DNA]</scope>
    <source>
        <strain evidence="2 3">RAC413</strain>
    </source>
</reference>
<evidence type="ECO:0000313" key="3">
    <source>
        <dbReference type="Proteomes" id="UP000033562"/>
    </source>
</evidence>
<gene>
    <name evidence="2" type="ORF">NLO413_0563</name>
</gene>
<dbReference type="AlphaFoldDB" id="A0A0F3NN50"/>
<name>A0A0F3NN50_9RICK</name>
<sequence length="38" mass="4454">MIECYGILKLLANRIYFIYIVVAYSLKALCKKMVLELI</sequence>
<comment type="caution">
    <text evidence="2">The sequence shown here is derived from an EMBL/GenBank/DDBJ whole genome shotgun (WGS) entry which is preliminary data.</text>
</comment>
<dbReference type="STRING" id="1359163.NLO413_0563"/>